<dbReference type="Proteomes" id="UP000722336">
    <property type="component" value="Unassembled WGS sequence"/>
</dbReference>
<protein>
    <submittedName>
        <fullName evidence="1">SDR family oxidoreductase</fullName>
    </submittedName>
</protein>
<reference evidence="1 2" key="1">
    <citation type="submission" date="2021-04" db="EMBL/GenBank/DDBJ databases">
        <authorList>
            <person name="Pira H."/>
            <person name="Risdian C."/>
            <person name="Wink J."/>
        </authorList>
    </citation>
    <scope>NUCLEOTIDE SEQUENCE [LARGE SCALE GENOMIC DNA]</scope>
    <source>
        <strain evidence="1 2">WHA3</strain>
    </source>
</reference>
<dbReference type="InterPro" id="IPR020904">
    <property type="entry name" value="Sc_DH/Rdtase_CS"/>
</dbReference>
<dbReference type="NCBIfam" id="NF005559">
    <property type="entry name" value="PRK07231.1"/>
    <property type="match status" value="1"/>
</dbReference>
<accession>A0ABS6SC81</accession>
<dbReference type="InterPro" id="IPR002347">
    <property type="entry name" value="SDR_fam"/>
</dbReference>
<evidence type="ECO:0000313" key="1">
    <source>
        <dbReference type="EMBL" id="MBV7255970.1"/>
    </source>
</evidence>
<sequence length="253" mass="26778">MTGRLAGKTALISGASSGLGRSAALAMAREGAAVIVGARREDKLADVVREIEAGGGTANAIMLDVTDREGVADAFRQIEDMTETLDILVNSAGVGRAVPFLETNKEDFEWHFDVNVKGLWRVSRDFSRLAIGRGHGGSIINIASMLALGVHPGQSLYCATKGAVLQMTRAMALELQAKGIRANCVCPGYFKTEMTEEFAASAQGQAYVKRTPAKRFAEPNELDGAIIYLASDDASFTTGTHISVDGGQGVRIV</sequence>
<dbReference type="Pfam" id="PF13561">
    <property type="entry name" value="adh_short_C2"/>
    <property type="match status" value="1"/>
</dbReference>
<dbReference type="RefSeq" id="WP_218444381.1">
    <property type="nucleotide sequence ID" value="NZ_JAGSPA010000001.1"/>
</dbReference>
<dbReference type="EMBL" id="JAGSPA010000001">
    <property type="protein sequence ID" value="MBV7255970.1"/>
    <property type="molecule type" value="Genomic_DNA"/>
</dbReference>
<organism evidence="1 2">
    <name type="scientific">Pacificimonas pallii</name>
    <dbReference type="NCBI Taxonomy" id="2827236"/>
    <lineage>
        <taxon>Bacteria</taxon>
        <taxon>Pseudomonadati</taxon>
        <taxon>Pseudomonadota</taxon>
        <taxon>Alphaproteobacteria</taxon>
        <taxon>Sphingomonadales</taxon>
        <taxon>Sphingosinicellaceae</taxon>
        <taxon>Pacificimonas</taxon>
    </lineage>
</organism>
<dbReference type="CDD" id="cd05233">
    <property type="entry name" value="SDR_c"/>
    <property type="match status" value="1"/>
</dbReference>
<proteinExistence type="predicted"/>
<keyword evidence="2" id="KW-1185">Reference proteome</keyword>
<evidence type="ECO:0000313" key="2">
    <source>
        <dbReference type="Proteomes" id="UP000722336"/>
    </source>
</evidence>
<comment type="caution">
    <text evidence="1">The sequence shown here is derived from an EMBL/GenBank/DDBJ whole genome shotgun (WGS) entry which is preliminary data.</text>
</comment>
<dbReference type="PROSITE" id="PS00061">
    <property type="entry name" value="ADH_SHORT"/>
    <property type="match status" value="1"/>
</dbReference>
<name>A0ABS6SC81_9SPHN</name>
<gene>
    <name evidence="1" type="ORF">KCG44_04135</name>
</gene>
<dbReference type="PANTHER" id="PTHR42760">
    <property type="entry name" value="SHORT-CHAIN DEHYDROGENASES/REDUCTASES FAMILY MEMBER"/>
    <property type="match status" value="1"/>
</dbReference>